<keyword evidence="4 7" id="KW-0812">Transmembrane</keyword>
<evidence type="ECO:0000256" key="7">
    <source>
        <dbReference type="RuleBase" id="RU000320"/>
    </source>
</evidence>
<dbReference type="InterPro" id="IPR001750">
    <property type="entry name" value="ND/Mrp_TM"/>
</dbReference>
<protein>
    <submittedName>
        <fullName evidence="10">Monovalent cation/H+ antiporter subunit D</fullName>
    </submittedName>
</protein>
<comment type="caution">
    <text evidence="10">The sequence shown here is derived from an EMBL/GenBank/DDBJ whole genome shotgun (WGS) entry which is preliminary data.</text>
</comment>
<feature type="transmembrane region" description="Helical" evidence="8">
    <location>
        <begin position="36"/>
        <end position="54"/>
    </location>
</feature>
<dbReference type="PANTHER" id="PTHR42703:SF1">
    <property type="entry name" value="NA(+)_H(+) ANTIPORTER SUBUNIT D1"/>
    <property type="match status" value="1"/>
</dbReference>
<name>A0A368NMW8_9GAMM</name>
<feature type="transmembrane region" description="Helical" evidence="8">
    <location>
        <begin position="376"/>
        <end position="395"/>
    </location>
</feature>
<sequence>MKLVDHIAVLPVLLPFLAAILLILPPLQGRIQWQRSFAIAANLLLLIISVWLLVTINNQGIQVYALGNWQAPFGISLVADTMAALMLLLTSVLGLSAHLYACAGDDARGSFFHPLFMFQLMGINGAFLTGDAFNMFVFFEILLIASYALMIHGGGKQRTQANIHYVFLNLIGSTLFLFALGTLYGTLGTLNFADMADRVAYLPTEQLPLAKAGGLLLLAIFGLKAALLPLQFWLPRTYSAATPAVAALFAIMTKVGIYSIWRIHGVIFGEQAGELANMAQAWLWPLAFLTLAMGCIGVLASQSLRLLVANLVIISVGTLLMAVAINTEQTTAAALYYLIHSTLVAAALFLIAGIVQQLRGKAEDRFVTARKIAKPAFIGTCFFIAALTVIGMPPFSGFVGKALLLKSTIDQPQMAWFWGAILIAGLISLVTLARAGTTLFWRSQGNQVTSESTPALQIVGVVILLACFPLLVAFGGPVTELTQQAAAQLYQGITLTAGAM</sequence>
<feature type="transmembrane region" description="Helical" evidence="8">
    <location>
        <begin position="135"/>
        <end position="153"/>
    </location>
</feature>
<reference evidence="10 11" key="1">
    <citation type="submission" date="2018-07" db="EMBL/GenBank/DDBJ databases">
        <title>Corallincola holothuriorum sp. nov., a new facultative anaerobe isolated from sea cucumber Apostichopus japonicus.</title>
        <authorList>
            <person name="Xia H."/>
        </authorList>
    </citation>
    <scope>NUCLEOTIDE SEQUENCE [LARGE SCALE GENOMIC DNA]</scope>
    <source>
        <strain evidence="10 11">C4</strain>
    </source>
</reference>
<dbReference type="InterPro" id="IPR003918">
    <property type="entry name" value="NADH_UbQ_OxRdtase"/>
</dbReference>
<feature type="transmembrane region" description="Helical" evidence="8">
    <location>
        <begin position="307"/>
        <end position="327"/>
    </location>
</feature>
<dbReference type="GO" id="GO:0008137">
    <property type="term" value="F:NADH dehydrogenase (ubiquinone) activity"/>
    <property type="evidence" value="ECO:0007669"/>
    <property type="project" value="InterPro"/>
</dbReference>
<evidence type="ECO:0000259" key="9">
    <source>
        <dbReference type="Pfam" id="PF00361"/>
    </source>
</evidence>
<evidence type="ECO:0000256" key="4">
    <source>
        <dbReference type="ARBA" id="ARBA00022692"/>
    </source>
</evidence>
<gene>
    <name evidence="10" type="ORF">DU002_05490</name>
</gene>
<accession>A0A368NMW8</accession>
<evidence type="ECO:0000313" key="11">
    <source>
        <dbReference type="Proteomes" id="UP000252558"/>
    </source>
</evidence>
<dbReference type="GO" id="GO:0005886">
    <property type="term" value="C:plasma membrane"/>
    <property type="evidence" value="ECO:0007669"/>
    <property type="project" value="UniProtKB-SubCell"/>
</dbReference>
<feature type="transmembrane region" description="Helical" evidence="8">
    <location>
        <begin position="333"/>
        <end position="355"/>
    </location>
</feature>
<feature type="transmembrane region" description="Helical" evidence="8">
    <location>
        <begin position="207"/>
        <end position="228"/>
    </location>
</feature>
<dbReference type="PRINTS" id="PR01437">
    <property type="entry name" value="NUOXDRDTASE4"/>
</dbReference>
<feature type="transmembrane region" description="Helical" evidence="8">
    <location>
        <begin position="240"/>
        <end position="261"/>
    </location>
</feature>
<feature type="transmembrane region" description="Helical" evidence="8">
    <location>
        <begin position="6"/>
        <end position="24"/>
    </location>
</feature>
<dbReference type="RefSeq" id="WP_114337347.1">
    <property type="nucleotide sequence ID" value="NZ_QPID01000002.1"/>
</dbReference>
<feature type="transmembrane region" description="Helical" evidence="8">
    <location>
        <begin position="74"/>
        <end position="99"/>
    </location>
</feature>
<evidence type="ECO:0000256" key="5">
    <source>
        <dbReference type="ARBA" id="ARBA00022989"/>
    </source>
</evidence>
<evidence type="ECO:0000256" key="3">
    <source>
        <dbReference type="ARBA" id="ARBA00022475"/>
    </source>
</evidence>
<feature type="transmembrane region" description="Helical" evidence="8">
    <location>
        <begin position="281"/>
        <end position="300"/>
    </location>
</feature>
<evidence type="ECO:0000256" key="1">
    <source>
        <dbReference type="ARBA" id="ARBA00004651"/>
    </source>
</evidence>
<evidence type="ECO:0000256" key="6">
    <source>
        <dbReference type="ARBA" id="ARBA00023136"/>
    </source>
</evidence>
<keyword evidence="11" id="KW-1185">Reference proteome</keyword>
<feature type="transmembrane region" description="Helical" evidence="8">
    <location>
        <begin position="415"/>
        <end position="433"/>
    </location>
</feature>
<evidence type="ECO:0000256" key="8">
    <source>
        <dbReference type="SAM" id="Phobius"/>
    </source>
</evidence>
<comment type="subcellular location">
    <subcellularLocation>
        <location evidence="1">Cell membrane</location>
        <topology evidence="1">Multi-pass membrane protein</topology>
    </subcellularLocation>
    <subcellularLocation>
        <location evidence="7">Membrane</location>
        <topology evidence="7">Multi-pass membrane protein</topology>
    </subcellularLocation>
</comment>
<organism evidence="10 11">
    <name type="scientific">Corallincola holothuriorum</name>
    <dbReference type="NCBI Taxonomy" id="2282215"/>
    <lineage>
        <taxon>Bacteria</taxon>
        <taxon>Pseudomonadati</taxon>
        <taxon>Pseudomonadota</taxon>
        <taxon>Gammaproteobacteria</taxon>
        <taxon>Alteromonadales</taxon>
        <taxon>Psychromonadaceae</taxon>
        <taxon>Corallincola</taxon>
    </lineage>
</organism>
<dbReference type="GO" id="GO:0042773">
    <property type="term" value="P:ATP synthesis coupled electron transport"/>
    <property type="evidence" value="ECO:0007669"/>
    <property type="project" value="InterPro"/>
</dbReference>
<comment type="similarity">
    <text evidence="2">Belongs to the CPA3 antiporters (TC 2.A.63) subunit D family.</text>
</comment>
<evidence type="ECO:0000256" key="2">
    <source>
        <dbReference type="ARBA" id="ARBA00005346"/>
    </source>
</evidence>
<feature type="transmembrane region" description="Helical" evidence="8">
    <location>
        <begin position="165"/>
        <end position="187"/>
    </location>
</feature>
<proteinExistence type="inferred from homology"/>
<dbReference type="InterPro" id="IPR050586">
    <property type="entry name" value="CPA3_Na-H_Antiporter_D"/>
</dbReference>
<dbReference type="AlphaFoldDB" id="A0A368NMW8"/>
<evidence type="ECO:0000313" key="10">
    <source>
        <dbReference type="EMBL" id="RCU51917.1"/>
    </source>
</evidence>
<feature type="transmembrane region" description="Helical" evidence="8">
    <location>
        <begin position="454"/>
        <end position="474"/>
    </location>
</feature>
<dbReference type="PANTHER" id="PTHR42703">
    <property type="entry name" value="NADH DEHYDROGENASE"/>
    <property type="match status" value="1"/>
</dbReference>
<dbReference type="OrthoDB" id="9768329at2"/>
<feature type="domain" description="NADH:quinone oxidoreductase/Mrp antiporter transmembrane" evidence="9">
    <location>
        <begin position="131"/>
        <end position="427"/>
    </location>
</feature>
<keyword evidence="3" id="KW-1003">Cell membrane</keyword>
<dbReference type="Pfam" id="PF00361">
    <property type="entry name" value="Proton_antipo_M"/>
    <property type="match status" value="1"/>
</dbReference>
<dbReference type="EMBL" id="QPID01000002">
    <property type="protein sequence ID" value="RCU51917.1"/>
    <property type="molecule type" value="Genomic_DNA"/>
</dbReference>
<dbReference type="NCBIfam" id="NF009309">
    <property type="entry name" value="PRK12666.1"/>
    <property type="match status" value="1"/>
</dbReference>
<dbReference type="Proteomes" id="UP000252558">
    <property type="component" value="Unassembled WGS sequence"/>
</dbReference>
<keyword evidence="5 8" id="KW-1133">Transmembrane helix</keyword>
<keyword evidence="6 8" id="KW-0472">Membrane</keyword>